<keyword evidence="6" id="KW-1185">Reference proteome</keyword>
<dbReference type="CDD" id="cd11046">
    <property type="entry name" value="CYP97"/>
    <property type="match status" value="1"/>
</dbReference>
<evidence type="ECO:0000256" key="1">
    <source>
        <dbReference type="ARBA" id="ARBA00010617"/>
    </source>
</evidence>
<evidence type="ECO:0008006" key="7">
    <source>
        <dbReference type="Google" id="ProtNLM"/>
    </source>
</evidence>
<comment type="similarity">
    <text evidence="1 3">Belongs to the cytochrome P450 family.</text>
</comment>
<evidence type="ECO:0000256" key="2">
    <source>
        <dbReference type="PIRSR" id="PIRSR602401-1"/>
    </source>
</evidence>
<dbReference type="GO" id="GO:0004497">
    <property type="term" value="F:monooxygenase activity"/>
    <property type="evidence" value="ECO:0007669"/>
    <property type="project" value="UniProtKB-KW"/>
</dbReference>
<keyword evidence="3" id="KW-0560">Oxidoreductase</keyword>
<dbReference type="InterPro" id="IPR017972">
    <property type="entry name" value="Cyt_P450_CS"/>
</dbReference>
<dbReference type="EMBL" id="CM035430">
    <property type="protein sequence ID" value="KAH7297620.1"/>
    <property type="molecule type" value="Genomic_DNA"/>
</dbReference>
<dbReference type="OMA" id="WPHPETF"/>
<dbReference type="GO" id="GO:0016705">
    <property type="term" value="F:oxidoreductase activity, acting on paired donors, with incorporation or reduction of molecular oxygen"/>
    <property type="evidence" value="ECO:0007669"/>
    <property type="project" value="InterPro"/>
</dbReference>
<dbReference type="PANTHER" id="PTHR24291:SF134">
    <property type="entry name" value="CAROTENE EPSILON-MONOOXYGENASE, CHLOROPLASTIC"/>
    <property type="match status" value="1"/>
</dbReference>
<dbReference type="GO" id="GO:0016117">
    <property type="term" value="P:carotenoid biosynthetic process"/>
    <property type="evidence" value="ECO:0007669"/>
    <property type="project" value="TreeGrafter"/>
</dbReference>
<dbReference type="PRINTS" id="PR00463">
    <property type="entry name" value="EP450I"/>
</dbReference>
<dbReference type="OrthoDB" id="1470350at2759"/>
<comment type="caution">
    <text evidence="5">The sequence shown here is derived from an EMBL/GenBank/DDBJ whole genome shotgun (WGS) entry which is preliminary data.</text>
</comment>
<dbReference type="PROSITE" id="PS00086">
    <property type="entry name" value="CYTOCHROME_P450"/>
    <property type="match status" value="1"/>
</dbReference>
<dbReference type="InterPro" id="IPR002401">
    <property type="entry name" value="Cyt_P450_E_grp-I"/>
</dbReference>
<gene>
    <name evidence="5" type="ORF">KP509_25G003800</name>
</gene>
<dbReference type="Pfam" id="PF00067">
    <property type="entry name" value="p450"/>
    <property type="match status" value="1"/>
</dbReference>
<keyword evidence="2 3" id="KW-0408">Iron</keyword>
<evidence type="ECO:0000313" key="6">
    <source>
        <dbReference type="Proteomes" id="UP000825935"/>
    </source>
</evidence>
<keyword evidence="3" id="KW-0503">Monooxygenase</keyword>
<accession>A0A8T2RNI0</accession>
<evidence type="ECO:0000256" key="4">
    <source>
        <dbReference type="SAM" id="MobiDB-lite"/>
    </source>
</evidence>
<evidence type="ECO:0000256" key="3">
    <source>
        <dbReference type="RuleBase" id="RU000461"/>
    </source>
</evidence>
<dbReference type="InterPro" id="IPR050196">
    <property type="entry name" value="Cytochrome_P450_Monoox"/>
</dbReference>
<feature type="binding site" description="axial binding residue" evidence="2">
    <location>
        <position position="532"/>
    </location>
    <ligand>
        <name>heme</name>
        <dbReference type="ChEBI" id="CHEBI:30413"/>
    </ligand>
    <ligandPart>
        <name>Fe</name>
        <dbReference type="ChEBI" id="CHEBI:18248"/>
    </ligandPart>
</feature>
<proteinExistence type="inferred from homology"/>
<dbReference type="GO" id="GO:0009507">
    <property type="term" value="C:chloroplast"/>
    <property type="evidence" value="ECO:0007669"/>
    <property type="project" value="TreeGrafter"/>
</dbReference>
<name>A0A8T2RNI0_CERRI</name>
<sequence length="599" mass="66486">MPNVYARYRIEQAAALTAHSEMAMAGASSGTTRHSLPQLERGNVSPARLSPQSMSMSHSFSPFPFPGLSRNGLQSLQICRFSQNSDEYPPQVPDKSGAGKSWVSPDWITSLSSKFRLGEDTSGIPVATAKLDDVQDLLGGALFLPLFNWMLTTGPIYRLAAGPRNFVVIGDPAAAKHVLKNYGTYAKGLVSEVSEFLFGSGFAIAEGKLWTIRRRAVLPSLHRKYLSTMVDRVFCPCTEQLVEKLKSGISSGSSFNMEGQFSQLTLDVIGLAVFNYNFDSLTSDSPVIQAVYTALKEAESRSTDILPYWKVPFLCKIVPRQVKAAQAVSIIRETVEELVDKCKSIVEAEGEKLSTDEYVNEADPSILRFLLASREEVSSTQLRDDLLSMLVAGHETTASVLTWTLYLLTKNKEAYLKAQEEVDRILQGRYPQFSDMKELKYVTRCIYESMRLYPHPPVLIRRAQEPDVLPGGYKLEAGQDVMISVYNIHHSPQVWDRAEDFIPERFDLDGPVPNESNTDFRYIPFSGGPRKCVGDQFAMLEATVALSMLLQSLDFELVPNQTIGMTTGATIHTTTGLFMKVSERQNISTHMEAGEPVLV</sequence>
<dbReference type="SUPFAM" id="SSF48264">
    <property type="entry name" value="Cytochrome P450"/>
    <property type="match status" value="1"/>
</dbReference>
<dbReference type="GO" id="GO:0005506">
    <property type="term" value="F:iron ion binding"/>
    <property type="evidence" value="ECO:0007669"/>
    <property type="project" value="InterPro"/>
</dbReference>
<dbReference type="Gene3D" id="1.10.630.10">
    <property type="entry name" value="Cytochrome P450"/>
    <property type="match status" value="1"/>
</dbReference>
<dbReference type="PRINTS" id="PR00385">
    <property type="entry name" value="P450"/>
</dbReference>
<dbReference type="Proteomes" id="UP000825935">
    <property type="component" value="Chromosome 25"/>
</dbReference>
<comment type="cofactor">
    <cofactor evidence="2">
        <name>heme</name>
        <dbReference type="ChEBI" id="CHEBI:30413"/>
    </cofactor>
</comment>
<feature type="region of interest" description="Disordered" evidence="4">
    <location>
        <begin position="25"/>
        <end position="55"/>
    </location>
</feature>
<organism evidence="5 6">
    <name type="scientific">Ceratopteris richardii</name>
    <name type="common">Triangle waterfern</name>
    <dbReference type="NCBI Taxonomy" id="49495"/>
    <lineage>
        <taxon>Eukaryota</taxon>
        <taxon>Viridiplantae</taxon>
        <taxon>Streptophyta</taxon>
        <taxon>Embryophyta</taxon>
        <taxon>Tracheophyta</taxon>
        <taxon>Polypodiopsida</taxon>
        <taxon>Polypodiidae</taxon>
        <taxon>Polypodiales</taxon>
        <taxon>Pteridineae</taxon>
        <taxon>Pteridaceae</taxon>
        <taxon>Parkerioideae</taxon>
        <taxon>Ceratopteris</taxon>
    </lineage>
</organism>
<dbReference type="AlphaFoldDB" id="A0A8T2RNI0"/>
<dbReference type="InterPro" id="IPR001128">
    <property type="entry name" value="Cyt_P450"/>
</dbReference>
<dbReference type="InterPro" id="IPR036396">
    <property type="entry name" value="Cyt_P450_sf"/>
</dbReference>
<dbReference type="GO" id="GO:0020037">
    <property type="term" value="F:heme binding"/>
    <property type="evidence" value="ECO:0007669"/>
    <property type="project" value="InterPro"/>
</dbReference>
<dbReference type="PANTHER" id="PTHR24291">
    <property type="entry name" value="CYTOCHROME P450 FAMILY 4"/>
    <property type="match status" value="1"/>
</dbReference>
<protein>
    <recommendedName>
        <fullName evidence="7">Carotene epsilon-monooxygenase, chloroplastic</fullName>
    </recommendedName>
</protein>
<evidence type="ECO:0000313" key="5">
    <source>
        <dbReference type="EMBL" id="KAH7297620.1"/>
    </source>
</evidence>
<reference evidence="5" key="1">
    <citation type="submission" date="2021-08" db="EMBL/GenBank/DDBJ databases">
        <title>WGS assembly of Ceratopteris richardii.</title>
        <authorList>
            <person name="Marchant D.B."/>
            <person name="Chen G."/>
            <person name="Jenkins J."/>
            <person name="Shu S."/>
            <person name="Leebens-Mack J."/>
            <person name="Grimwood J."/>
            <person name="Schmutz J."/>
            <person name="Soltis P."/>
            <person name="Soltis D."/>
            <person name="Chen Z.-H."/>
        </authorList>
    </citation>
    <scope>NUCLEOTIDE SEQUENCE</scope>
    <source>
        <strain evidence="5">Whitten #5841</strain>
        <tissue evidence="5">Leaf</tissue>
    </source>
</reference>
<keyword evidence="2 3" id="KW-0479">Metal-binding</keyword>
<keyword evidence="2 3" id="KW-0349">Heme</keyword>